<feature type="compositionally biased region" description="Basic and acidic residues" evidence="4">
    <location>
        <begin position="793"/>
        <end position="890"/>
    </location>
</feature>
<dbReference type="SMART" id="SM00184">
    <property type="entry name" value="RING"/>
    <property type="match status" value="1"/>
</dbReference>
<evidence type="ECO:0000313" key="10">
    <source>
        <dbReference type="Proteomes" id="UP000507470"/>
    </source>
</evidence>
<keyword evidence="2" id="KW-0862">Zinc</keyword>
<dbReference type="PROSITE" id="PS50158">
    <property type="entry name" value="ZF_CCHC"/>
    <property type="match status" value="1"/>
</dbReference>
<feature type="compositionally biased region" description="Polar residues" evidence="4">
    <location>
        <begin position="422"/>
        <end position="436"/>
    </location>
</feature>
<dbReference type="GO" id="GO:0008270">
    <property type="term" value="F:zinc ion binding"/>
    <property type="evidence" value="ECO:0007669"/>
    <property type="project" value="UniProtKB-KW"/>
</dbReference>
<feature type="region of interest" description="Disordered" evidence="4">
    <location>
        <begin position="414"/>
        <end position="436"/>
    </location>
</feature>
<dbReference type="InterPro" id="IPR001878">
    <property type="entry name" value="Znf_CCHC"/>
</dbReference>
<feature type="compositionally biased region" description="Basic residues" evidence="4">
    <location>
        <begin position="614"/>
        <end position="682"/>
    </location>
</feature>
<feature type="compositionally biased region" description="Basic and acidic residues" evidence="4">
    <location>
        <begin position="1374"/>
        <end position="1415"/>
    </location>
</feature>
<organism evidence="9 10">
    <name type="scientific">Mytilus coruscus</name>
    <name type="common">Sea mussel</name>
    <dbReference type="NCBI Taxonomy" id="42192"/>
    <lineage>
        <taxon>Eukaryota</taxon>
        <taxon>Metazoa</taxon>
        <taxon>Spiralia</taxon>
        <taxon>Lophotrochozoa</taxon>
        <taxon>Mollusca</taxon>
        <taxon>Bivalvia</taxon>
        <taxon>Autobranchia</taxon>
        <taxon>Pteriomorphia</taxon>
        <taxon>Mytilida</taxon>
        <taxon>Mytiloidea</taxon>
        <taxon>Mytilidae</taxon>
        <taxon>Mytilinae</taxon>
        <taxon>Mytilus</taxon>
    </lineage>
</organism>
<name>A0A6J8D560_MYTCO</name>
<dbReference type="Gene3D" id="3.10.20.90">
    <property type="entry name" value="Phosphatidylinositol 3-kinase Catalytic Subunit, Chain A, domain 1"/>
    <property type="match status" value="1"/>
</dbReference>
<protein>
    <submittedName>
        <fullName evidence="9">RBBP6</fullName>
        <ecNumber evidence="9">2.3.2.27</ecNumber>
    </submittedName>
</protein>
<dbReference type="GO" id="GO:0061630">
    <property type="term" value="F:ubiquitin protein ligase activity"/>
    <property type="evidence" value="ECO:0007669"/>
    <property type="project" value="UniProtKB-EC"/>
</dbReference>
<feature type="compositionally biased region" description="Basic and acidic residues" evidence="4">
    <location>
        <begin position="1156"/>
        <end position="1173"/>
    </location>
</feature>
<dbReference type="EMBL" id="CACVKT020006490">
    <property type="protein sequence ID" value="CAC5402254.1"/>
    <property type="molecule type" value="Genomic_DNA"/>
</dbReference>
<feature type="region of interest" description="Disordered" evidence="4">
    <location>
        <begin position="983"/>
        <end position="1068"/>
    </location>
</feature>
<dbReference type="SMART" id="SM00343">
    <property type="entry name" value="ZnF_C2HC"/>
    <property type="match status" value="1"/>
</dbReference>
<dbReference type="Proteomes" id="UP000507470">
    <property type="component" value="Unassembled WGS sequence"/>
</dbReference>
<dbReference type="Pfam" id="PF09772">
    <property type="entry name" value="Tmem26"/>
    <property type="match status" value="1"/>
</dbReference>
<feature type="region of interest" description="Disordered" evidence="4">
    <location>
        <begin position="1435"/>
        <end position="1459"/>
    </location>
</feature>
<keyword evidence="9" id="KW-0808">Transferase</keyword>
<feature type="transmembrane region" description="Helical" evidence="5">
    <location>
        <begin position="1564"/>
        <end position="1583"/>
    </location>
</feature>
<dbReference type="PROSITE" id="PS51282">
    <property type="entry name" value="DWNN"/>
    <property type="match status" value="1"/>
</dbReference>
<dbReference type="InterPro" id="IPR036875">
    <property type="entry name" value="Znf_CCHC_sf"/>
</dbReference>
<keyword evidence="1 3" id="KW-0479">Metal-binding</keyword>
<sequence>MACIHYKFKNSLDFDSITFDGLHISVRDLKESIMHRKKLNDTDMDLLIINALNAKAYKDEDEMIPKNASVIVARIPKSDAPKSKGPKTLKAYVEDPKPQPQVKLPDPVINKENLAEIADLVTAVGSEEDKIKAMMTQSTKDFDPANYQKKLPTGTPSPSYICFKCNKPGHFIHNCPNAAANTETTGSPKTTEVNDIRMKRPTGIPHTFLTVAKKSEPGAMSLGGGRFAVPTIDQEAFKKGKKERPPFLPALPEEKREDVSVPSELTCLLCKDLLTDAVVIPCCGNSYCDECIRNHLVEDDDHKCPTCHEENVSPDKLIINKSLRVSVNNFKNETLYQKREKQKSPSPPPPPPPRTTPSTSTPVTTEVTSSPLRLDTSKTIDLTADTEPETPVLDENKAVEEIGKGIAVLSGRKAVTTDKDQTSTSNRPVESKSSVSVENYVPPVQVPIPSLGAYRPSMPPASLPNTTLPPQDTDHLCYTLLVSKPLSEHEFYREKKRLLKNNPLDDYTRPPIEKETKIKSRSKSPKFKRSKSPRSRSRSKTPKTGSRDKKSFSRSPPPKKRSYSRTPPPKKRSYTKSRSRSPYRKKKSFSRSRSRSLTPRRSRSPRPRSLTPRPRSRSWTPKKFRGRSRSYTRSRTRSRTRSPRFRRRTYSRSPPLRRRSYSRSLTPRRRSFSRSPPRRRSKSPYFRGRGRSPGYYGRDWSPPPYRNYRSPPPRGFSPQRYGPTPYGFGGRDFPARFDQRIYEEIFQDYIARYGLPPPPPPPSGQLERGMYYDSHKGVYRRGSRSRSRSPRGSKRDKPRDRKDDKYSKGRDKDKKTDKSSKTKNKKDDDKSKTKKEYEKSKGREDKPKEKIKDKEKESKSKDNKSTKPAEKTDAKTEKPKETEKKGPEKKVVKKVVKLKDGTIVKKESLALRLKTKGTVPKSPVKAAKVVTAKAVVGESDEKSTTINRSGALKTIQTTENIRNLPPKEALHSKRSNSNLIQINTQHVLPEVKSPEVKEAPDEEAKSKSIDEVSKLEPMETEQSKADQEKTDLENKDSAINGEESDQTNKTIDKKEDVPVKEVTPVKSQKKVKVVKKVKKVKKLVDIEASQSDSASDLEKVKTKKKKRVQEINENNENSEDESPAKRIKHDAEVEMEIKKNISKGEDQLMLSPPELSKWERDDYNEDKSPDLRDKLKKKTEKKPLPRSIIESAEKAITQKQPKPATVASAVVPAHPQKKLSVHDRLQKSPVRQNDERHRKSPVSSDHNKKSPGRQQRRVYMDDYQKQNHKDEDDSRRVHSRENSMQITVSSDKNEKEAERIHRRVSESEKVDKRRVSESEKSDKRKVVGSEKNKIDAVEKSEKIDKQKSSRRNESPEKESRQKVSTKVKQTIAKSVKEKKKESKDNEKAKETDQVEGEKSKLEKVNGQEENTKAENEIQIKKKKYERKESVIDESAFVPDYNEHSDSDAESDGDASSMEEEKTVWRAADVKNNDLYWLMALTNVFMVAEGIFRIVKKDAQESKWFSPCILFYLAGTVPAIWILEIDRLEKFTEISASANITNAQNEALSAINGVTLPVKLDADTWVSVLEQSMLFIFILARWMLPRGRITRDQLSQLLFVYIGSASDVMELFVVFEEPEIRSDLYLSYATLGVWSLSLFQFCLILTSTRDIGGKTFARETDLENEVPENTPKGEEKEKMPSCCDRVFEVEIWSLFISMFLQDGPFLVVRLYSIIVKGVLSYGILFFTAKNVLVLCLQFYRIVVICKKINTVGSEEEDKPTPLKARKSVAPEKKTSKQSLISNIGSTSTKNSFLDP</sequence>
<feature type="domain" description="RING-type" evidence="6">
    <location>
        <begin position="267"/>
        <end position="308"/>
    </location>
</feature>
<dbReference type="PANTHER" id="PTHR22168:SF3">
    <property type="entry name" value="TRANSMEMBRANE PROTEIN 26"/>
    <property type="match status" value="1"/>
</dbReference>
<dbReference type="InterPro" id="IPR019169">
    <property type="entry name" value="Transmembrane_26"/>
</dbReference>
<evidence type="ECO:0000256" key="1">
    <source>
        <dbReference type="ARBA" id="ARBA00022771"/>
    </source>
</evidence>
<dbReference type="SMART" id="SM01180">
    <property type="entry name" value="DWNN"/>
    <property type="match status" value="1"/>
</dbReference>
<feature type="transmembrane region" description="Helical" evidence="5">
    <location>
        <begin position="1626"/>
        <end position="1645"/>
    </location>
</feature>
<feature type="compositionally biased region" description="Basic and acidic residues" evidence="4">
    <location>
        <begin position="992"/>
        <end position="1036"/>
    </location>
</feature>
<dbReference type="PANTHER" id="PTHR22168">
    <property type="entry name" value="TMEM26 PROTEIN"/>
    <property type="match status" value="1"/>
</dbReference>
<keyword evidence="1 3" id="KW-0863">Zinc-finger</keyword>
<feature type="region of interest" description="Disordered" evidence="4">
    <location>
        <begin position="751"/>
        <end position="890"/>
    </location>
</feature>
<feature type="region of interest" description="Disordered" evidence="4">
    <location>
        <begin position="1084"/>
        <end position="1415"/>
    </location>
</feature>
<feature type="compositionally biased region" description="Low complexity" evidence="4">
    <location>
        <begin position="356"/>
        <end position="371"/>
    </location>
</feature>
<dbReference type="InterPro" id="IPR001841">
    <property type="entry name" value="Znf_RING"/>
</dbReference>
<feature type="transmembrane region" description="Helical" evidence="5">
    <location>
        <begin position="1503"/>
        <end position="1522"/>
    </location>
</feature>
<evidence type="ECO:0000256" key="4">
    <source>
        <dbReference type="SAM" id="MobiDB-lite"/>
    </source>
</evidence>
<dbReference type="CDD" id="cd16620">
    <property type="entry name" value="vRING-HC-C4C4_RBBP6"/>
    <property type="match status" value="1"/>
</dbReference>
<keyword evidence="10" id="KW-1185">Reference proteome</keyword>
<reference evidence="9 10" key="1">
    <citation type="submission" date="2020-06" db="EMBL/GenBank/DDBJ databases">
        <authorList>
            <person name="Li R."/>
            <person name="Bekaert M."/>
        </authorList>
    </citation>
    <scope>NUCLEOTIDE SEQUENCE [LARGE SCALE GENOMIC DNA]</scope>
    <source>
        <strain evidence="10">wild</strain>
    </source>
</reference>
<dbReference type="GO" id="GO:0003676">
    <property type="term" value="F:nucleic acid binding"/>
    <property type="evidence" value="ECO:0007669"/>
    <property type="project" value="InterPro"/>
</dbReference>
<feature type="compositionally biased region" description="Basic and acidic residues" evidence="4">
    <location>
        <begin position="1291"/>
        <end position="1361"/>
    </location>
</feature>
<dbReference type="InterPro" id="IPR013083">
    <property type="entry name" value="Znf_RING/FYVE/PHD"/>
</dbReference>
<feature type="compositionally biased region" description="Pro residues" evidence="4">
    <location>
        <begin position="345"/>
        <end position="355"/>
    </location>
</feature>
<feature type="compositionally biased region" description="Low complexity" evidence="4">
    <location>
        <begin position="683"/>
        <end position="698"/>
    </location>
</feature>
<feature type="region of interest" description="Disordered" evidence="4">
    <location>
        <begin position="335"/>
        <end position="392"/>
    </location>
</feature>
<feature type="compositionally biased region" description="Basic residues" evidence="4">
    <location>
        <begin position="557"/>
        <end position="606"/>
    </location>
</feature>
<feature type="compositionally biased region" description="Basic and acidic residues" evidence="4">
    <location>
        <begin position="506"/>
        <end position="518"/>
    </location>
</feature>
<evidence type="ECO:0000259" key="6">
    <source>
        <dbReference type="PROSITE" id="PS50089"/>
    </source>
</evidence>
<feature type="compositionally biased region" description="Basic and acidic residues" evidence="4">
    <location>
        <begin position="1129"/>
        <end position="1146"/>
    </location>
</feature>
<dbReference type="PROSITE" id="PS50089">
    <property type="entry name" value="ZF_RING_2"/>
    <property type="match status" value="1"/>
</dbReference>
<feature type="compositionally biased region" description="Pro residues" evidence="4">
    <location>
        <begin position="701"/>
        <end position="715"/>
    </location>
</feature>
<feature type="transmembrane region" description="Helical" evidence="5">
    <location>
        <begin position="1474"/>
        <end position="1491"/>
    </location>
</feature>
<dbReference type="InterPro" id="IPR014891">
    <property type="entry name" value="DWNN_domain"/>
</dbReference>
<feature type="region of interest" description="Disordered" evidence="4">
    <location>
        <begin position="79"/>
        <end position="105"/>
    </location>
</feature>
<feature type="compositionally biased region" description="Basic residues" evidence="4">
    <location>
        <begin position="777"/>
        <end position="792"/>
    </location>
</feature>
<accession>A0A6J8D560</accession>
<keyword evidence="5" id="KW-1133">Transmembrane helix</keyword>
<dbReference type="SUPFAM" id="SSF57850">
    <property type="entry name" value="RING/U-box"/>
    <property type="match status" value="1"/>
</dbReference>
<evidence type="ECO:0000259" key="8">
    <source>
        <dbReference type="PROSITE" id="PS51282"/>
    </source>
</evidence>
<feature type="domain" description="CCHC-type" evidence="7">
    <location>
        <begin position="162"/>
        <end position="177"/>
    </location>
</feature>
<feature type="compositionally biased region" description="Basic and acidic residues" evidence="4">
    <location>
        <begin position="1050"/>
        <end position="1059"/>
    </location>
</feature>
<dbReference type="Gene3D" id="4.10.60.10">
    <property type="entry name" value="Zinc finger, CCHC-type"/>
    <property type="match status" value="1"/>
</dbReference>
<feature type="compositionally biased region" description="Basic and acidic residues" evidence="4">
    <location>
        <begin position="1220"/>
        <end position="1237"/>
    </location>
</feature>
<dbReference type="Gene3D" id="3.30.40.10">
    <property type="entry name" value="Zinc/RING finger domain, C3HC4 (zinc finger)"/>
    <property type="match status" value="1"/>
</dbReference>
<evidence type="ECO:0000256" key="3">
    <source>
        <dbReference type="PROSITE-ProRule" id="PRU00047"/>
    </source>
</evidence>
<evidence type="ECO:0000313" key="9">
    <source>
        <dbReference type="EMBL" id="CAC5402254.1"/>
    </source>
</evidence>
<evidence type="ECO:0000256" key="2">
    <source>
        <dbReference type="ARBA" id="ARBA00022833"/>
    </source>
</evidence>
<dbReference type="OrthoDB" id="106784at2759"/>
<evidence type="ECO:0000256" key="5">
    <source>
        <dbReference type="SAM" id="Phobius"/>
    </source>
</evidence>
<feature type="compositionally biased region" description="Polar residues" evidence="4">
    <location>
        <begin position="1775"/>
        <end position="1794"/>
    </location>
</feature>
<dbReference type="SUPFAM" id="SSF57756">
    <property type="entry name" value="Retrovirus zinc finger-like domains"/>
    <property type="match status" value="1"/>
</dbReference>
<feature type="compositionally biased region" description="Basic and acidic residues" evidence="4">
    <location>
        <begin position="1258"/>
        <end position="1281"/>
    </location>
</feature>
<proteinExistence type="predicted"/>
<keyword evidence="5" id="KW-0472">Membrane</keyword>
<gene>
    <name evidence="9" type="ORF">MCOR_36221</name>
</gene>
<feature type="domain" description="DWNN" evidence="8">
    <location>
        <begin position="4"/>
        <end position="76"/>
    </location>
</feature>
<feature type="transmembrane region" description="Helical" evidence="5">
    <location>
        <begin position="1595"/>
        <end position="1614"/>
    </location>
</feature>
<feature type="region of interest" description="Disordered" evidence="4">
    <location>
        <begin position="502"/>
        <end position="733"/>
    </location>
</feature>
<feature type="region of interest" description="Disordered" evidence="4">
    <location>
        <begin position="957"/>
        <end position="976"/>
    </location>
</feature>
<feature type="region of interest" description="Disordered" evidence="4">
    <location>
        <begin position="1752"/>
        <end position="1794"/>
    </location>
</feature>
<feature type="compositionally biased region" description="Basic residues" evidence="4">
    <location>
        <begin position="519"/>
        <end position="541"/>
    </location>
</feature>
<dbReference type="Pfam" id="PF08783">
    <property type="entry name" value="DWNN"/>
    <property type="match status" value="1"/>
</dbReference>
<dbReference type="EC" id="2.3.2.27" evidence="9"/>
<keyword evidence="9" id="KW-0012">Acyltransferase</keyword>
<evidence type="ECO:0000259" key="7">
    <source>
        <dbReference type="PROSITE" id="PS50158"/>
    </source>
</evidence>
<keyword evidence="5" id="KW-0812">Transmembrane</keyword>